<name>A0ABV6JT09_9PROT</name>
<comment type="caution">
    <text evidence="2">The sequence shown here is derived from an EMBL/GenBank/DDBJ whole genome shotgun (WGS) entry which is preliminary data.</text>
</comment>
<evidence type="ECO:0000256" key="1">
    <source>
        <dbReference type="SAM" id="Coils"/>
    </source>
</evidence>
<proteinExistence type="predicted"/>
<keyword evidence="3" id="KW-1185">Reference proteome</keyword>
<dbReference type="EMBL" id="JBHLUN010000007">
    <property type="protein sequence ID" value="MFC0408858.1"/>
    <property type="molecule type" value="Genomic_DNA"/>
</dbReference>
<reference evidence="2 3" key="1">
    <citation type="submission" date="2024-09" db="EMBL/GenBank/DDBJ databases">
        <authorList>
            <person name="Sun Q."/>
            <person name="Mori K."/>
        </authorList>
    </citation>
    <scope>NUCLEOTIDE SEQUENCE [LARGE SCALE GENOMIC DNA]</scope>
    <source>
        <strain evidence="2 3">TBRC 5777</strain>
    </source>
</reference>
<gene>
    <name evidence="2" type="ORF">ACFFGY_11390</name>
</gene>
<evidence type="ECO:0000313" key="2">
    <source>
        <dbReference type="EMBL" id="MFC0408858.1"/>
    </source>
</evidence>
<dbReference type="Proteomes" id="UP001589865">
    <property type="component" value="Unassembled WGS sequence"/>
</dbReference>
<feature type="coiled-coil region" evidence="1">
    <location>
        <begin position="119"/>
        <end position="146"/>
    </location>
</feature>
<accession>A0ABV6JT09</accession>
<organism evidence="2 3">
    <name type="scientific">Roseomonas elaeocarpi</name>
    <dbReference type="NCBI Taxonomy" id="907779"/>
    <lineage>
        <taxon>Bacteria</taxon>
        <taxon>Pseudomonadati</taxon>
        <taxon>Pseudomonadota</taxon>
        <taxon>Alphaproteobacteria</taxon>
        <taxon>Acetobacterales</taxon>
        <taxon>Roseomonadaceae</taxon>
        <taxon>Roseomonas</taxon>
    </lineage>
</organism>
<protein>
    <submittedName>
        <fullName evidence="2">Uncharacterized protein</fullName>
    </submittedName>
</protein>
<sequence>MPGEPATREALLEAALERIAAPVHELFPGEAQPPSWFVVALQRQEIARAALATPSPTPQPAASAGRVTEPVMWRRRGKYRWFYRESAPSPQSGAGWLPLYDEYALAAQPPHQPVAAGEVEELRRRLEQSEEAREKLRTYLRRVEEGREHEVAALYRTIERLRSAATLARPAADTVGEAAEDLHRHWQDFCAGDFKSNDFLERMEAAGFVEYGAATEGEAEELNAGAWEGMEKGSPIWRLTEVGSKALAARTEAASAEGRHE</sequence>
<evidence type="ECO:0000313" key="3">
    <source>
        <dbReference type="Proteomes" id="UP001589865"/>
    </source>
</evidence>
<dbReference type="RefSeq" id="WP_377044605.1">
    <property type="nucleotide sequence ID" value="NZ_JBHLUN010000007.1"/>
</dbReference>
<keyword evidence="1" id="KW-0175">Coiled coil</keyword>